<keyword evidence="9" id="KW-0408">Iron</keyword>
<feature type="transmembrane region" description="Helical" evidence="11">
    <location>
        <begin position="79"/>
        <end position="103"/>
    </location>
</feature>
<keyword evidence="4" id="KW-0349">Heme</keyword>
<evidence type="ECO:0000256" key="7">
    <source>
        <dbReference type="ARBA" id="ARBA00022982"/>
    </source>
</evidence>
<dbReference type="PROSITE" id="PS50939">
    <property type="entry name" value="CYTOCHROME_B561"/>
    <property type="match status" value="1"/>
</dbReference>
<evidence type="ECO:0000313" key="14">
    <source>
        <dbReference type="EMBL" id="KAL1560538.1"/>
    </source>
</evidence>
<dbReference type="EMBL" id="JBEAFC010000004">
    <property type="protein sequence ID" value="KAL1560538.1"/>
    <property type="molecule type" value="Genomic_DNA"/>
</dbReference>
<feature type="transmembrane region" description="Helical" evidence="11">
    <location>
        <begin position="145"/>
        <end position="168"/>
    </location>
</feature>
<dbReference type="SMART" id="SM00665">
    <property type="entry name" value="B561"/>
    <property type="match status" value="1"/>
</dbReference>
<keyword evidence="6" id="KW-0479">Metal-binding</keyword>
<reference evidence="14 15" key="1">
    <citation type="submission" date="2024-06" db="EMBL/GenBank/DDBJ databases">
        <title>A chromosome level genome sequence of Diviner's sage (Salvia divinorum).</title>
        <authorList>
            <person name="Ford S.A."/>
            <person name="Ro D.-K."/>
            <person name="Ness R.W."/>
            <person name="Phillips M.A."/>
        </authorList>
    </citation>
    <scope>NUCLEOTIDE SEQUENCE [LARGE SCALE GENOMIC DNA]</scope>
    <source>
        <strain evidence="14">SAF-2024a</strain>
        <tissue evidence="14">Leaf</tissue>
    </source>
</reference>
<evidence type="ECO:0000256" key="4">
    <source>
        <dbReference type="ARBA" id="ARBA00022617"/>
    </source>
</evidence>
<feature type="chain" id="PRO_5044747323" evidence="12">
    <location>
        <begin position="25"/>
        <end position="230"/>
    </location>
</feature>
<proteinExistence type="predicted"/>
<evidence type="ECO:0000256" key="6">
    <source>
        <dbReference type="ARBA" id="ARBA00022723"/>
    </source>
</evidence>
<dbReference type="Gene3D" id="1.20.120.1770">
    <property type="match status" value="1"/>
</dbReference>
<evidence type="ECO:0000256" key="3">
    <source>
        <dbReference type="ARBA" id="ARBA00022448"/>
    </source>
</evidence>
<dbReference type="Proteomes" id="UP001567538">
    <property type="component" value="Unassembled WGS sequence"/>
</dbReference>
<comment type="subcellular location">
    <subcellularLocation>
        <location evidence="2">Membrane</location>
        <topology evidence="2">Multi-pass membrane protein</topology>
    </subcellularLocation>
</comment>
<evidence type="ECO:0000256" key="8">
    <source>
        <dbReference type="ARBA" id="ARBA00022989"/>
    </source>
</evidence>
<evidence type="ECO:0000256" key="2">
    <source>
        <dbReference type="ARBA" id="ARBA00004141"/>
    </source>
</evidence>
<keyword evidence="10 11" id="KW-0472">Membrane</keyword>
<keyword evidence="8 11" id="KW-1133">Transmembrane helix</keyword>
<organism evidence="14 15">
    <name type="scientific">Salvia divinorum</name>
    <name type="common">Maria pastora</name>
    <name type="synonym">Diviner's sage</name>
    <dbReference type="NCBI Taxonomy" id="28513"/>
    <lineage>
        <taxon>Eukaryota</taxon>
        <taxon>Viridiplantae</taxon>
        <taxon>Streptophyta</taxon>
        <taxon>Embryophyta</taxon>
        <taxon>Tracheophyta</taxon>
        <taxon>Spermatophyta</taxon>
        <taxon>Magnoliopsida</taxon>
        <taxon>eudicotyledons</taxon>
        <taxon>Gunneridae</taxon>
        <taxon>Pentapetalae</taxon>
        <taxon>asterids</taxon>
        <taxon>lamiids</taxon>
        <taxon>Lamiales</taxon>
        <taxon>Lamiaceae</taxon>
        <taxon>Nepetoideae</taxon>
        <taxon>Mentheae</taxon>
        <taxon>Salviinae</taxon>
        <taxon>Salvia</taxon>
        <taxon>Salvia subgen. Calosphace</taxon>
    </lineage>
</organism>
<dbReference type="Pfam" id="PF03188">
    <property type="entry name" value="Cytochrom_B561"/>
    <property type="match status" value="1"/>
</dbReference>
<dbReference type="AlphaFoldDB" id="A0ABD1HY82"/>
<evidence type="ECO:0000256" key="11">
    <source>
        <dbReference type="SAM" id="Phobius"/>
    </source>
</evidence>
<dbReference type="PANTHER" id="PTHR15422">
    <property type="entry name" value="OS05G0565100 PROTEIN"/>
    <property type="match status" value="1"/>
</dbReference>
<accession>A0ABD1HY82</accession>
<feature type="transmembrane region" description="Helical" evidence="11">
    <location>
        <begin position="115"/>
        <end position="133"/>
    </location>
</feature>
<comment type="cofactor">
    <cofactor evidence="1">
        <name>heme b</name>
        <dbReference type="ChEBI" id="CHEBI:60344"/>
    </cofactor>
</comment>
<dbReference type="PANTHER" id="PTHR15422:SF24">
    <property type="entry name" value="DOMON RELATED DOMAIN-CONTAINING PROTEIN"/>
    <property type="match status" value="1"/>
</dbReference>
<keyword evidence="3" id="KW-0813">Transport</keyword>
<evidence type="ECO:0000256" key="5">
    <source>
        <dbReference type="ARBA" id="ARBA00022692"/>
    </source>
</evidence>
<name>A0ABD1HY82_SALDI</name>
<keyword evidence="12" id="KW-0732">Signal</keyword>
<evidence type="ECO:0000256" key="10">
    <source>
        <dbReference type="ARBA" id="ARBA00023136"/>
    </source>
</evidence>
<feature type="transmembrane region" description="Helical" evidence="11">
    <location>
        <begin position="180"/>
        <end position="200"/>
    </location>
</feature>
<sequence length="230" mass="25968">MLALHNLLSLAGLLLFNLLPLASSLDQHININTKVTPKLSYEIKLHGFLLWASVGFLMPISILIKRISNANPSPTNLRIIFYTHAITQVCAVLVAAAGGVISIKHFDNSFTNQHQIIGLLFYATIWFQTMLTIMRPHRGSRGRKIWYVVHWLVGIAASMVGVINVFTGLQAYHERTLEDVRIWTAIFIVELCLVLLVYLLQEKWHYLGQQGAESKSQIAHHKLSEEESCV</sequence>
<dbReference type="InterPro" id="IPR045150">
    <property type="entry name" value="CYB561D1/2"/>
</dbReference>
<protein>
    <submittedName>
        <fullName evidence="14">Cytochrome b561 domain-containing protein-like protein</fullName>
    </submittedName>
</protein>
<comment type="caution">
    <text evidence="14">The sequence shown here is derived from an EMBL/GenBank/DDBJ whole genome shotgun (WGS) entry which is preliminary data.</text>
</comment>
<keyword evidence="5 11" id="KW-0812">Transmembrane</keyword>
<dbReference type="CDD" id="cd08760">
    <property type="entry name" value="Cyt_b561_FRRS1_like"/>
    <property type="match status" value="1"/>
</dbReference>
<keyword evidence="15" id="KW-1185">Reference proteome</keyword>
<feature type="domain" description="Cytochrome b561" evidence="13">
    <location>
        <begin position="7"/>
        <end position="208"/>
    </location>
</feature>
<keyword evidence="7" id="KW-0249">Electron transport</keyword>
<evidence type="ECO:0000313" key="15">
    <source>
        <dbReference type="Proteomes" id="UP001567538"/>
    </source>
</evidence>
<feature type="transmembrane region" description="Helical" evidence="11">
    <location>
        <begin position="48"/>
        <end position="67"/>
    </location>
</feature>
<evidence type="ECO:0000256" key="1">
    <source>
        <dbReference type="ARBA" id="ARBA00001970"/>
    </source>
</evidence>
<gene>
    <name evidence="14" type="ORF">AAHA92_10736</name>
</gene>
<dbReference type="GO" id="GO:0016020">
    <property type="term" value="C:membrane"/>
    <property type="evidence" value="ECO:0007669"/>
    <property type="project" value="UniProtKB-SubCell"/>
</dbReference>
<evidence type="ECO:0000256" key="9">
    <source>
        <dbReference type="ARBA" id="ARBA00023004"/>
    </source>
</evidence>
<evidence type="ECO:0000256" key="12">
    <source>
        <dbReference type="SAM" id="SignalP"/>
    </source>
</evidence>
<dbReference type="GO" id="GO:0046872">
    <property type="term" value="F:metal ion binding"/>
    <property type="evidence" value="ECO:0007669"/>
    <property type="project" value="UniProtKB-KW"/>
</dbReference>
<evidence type="ECO:0000259" key="13">
    <source>
        <dbReference type="PROSITE" id="PS50939"/>
    </source>
</evidence>
<dbReference type="InterPro" id="IPR006593">
    <property type="entry name" value="Cyt_b561/ferric_Rdtase_TM"/>
</dbReference>
<feature type="signal peptide" evidence="12">
    <location>
        <begin position="1"/>
        <end position="24"/>
    </location>
</feature>